<keyword evidence="1" id="KW-0934">Plastid</keyword>
<dbReference type="GeneID" id="19740140"/>
<accession>A0A023IP33</accession>
<proteinExistence type="predicted"/>
<protein>
    <submittedName>
        <fullName evidence="1">Uncharacterized protein</fullName>
    </submittedName>
</protein>
<gene>
    <name evidence="1" type="primary">orf102</name>
</gene>
<name>A0A023IP33_9STRA</name>
<dbReference type="AlphaFoldDB" id="A0A023IP33"/>
<organism evidence="1">
    <name type="scientific">Cylindrotheca closterium</name>
    <dbReference type="NCBI Taxonomy" id="2856"/>
    <lineage>
        <taxon>Eukaryota</taxon>
        <taxon>Sar</taxon>
        <taxon>Stramenopiles</taxon>
        <taxon>Ochrophyta</taxon>
        <taxon>Bacillariophyta</taxon>
        <taxon>Bacillariophyceae</taxon>
        <taxon>Bacillariophycidae</taxon>
        <taxon>Bacillariales</taxon>
        <taxon>Bacillariaceae</taxon>
        <taxon>Cylindrotheca</taxon>
    </lineage>
</organism>
<reference evidence="1" key="1">
    <citation type="journal article" date="2014" name="Genome Biol. Evol.">
        <title>Serial gene losses and foreign DNA underlie size and sequence variation in the plastid genomes of diatoms.</title>
        <authorList>
            <person name="Ruck E.C."/>
            <person name="Nakov T."/>
            <person name="Jansen R.K."/>
            <person name="Theriot E.C."/>
            <person name="Alverson A.J."/>
        </authorList>
    </citation>
    <scope>NUCLEOTIDE SEQUENCE</scope>
    <source>
        <strain evidence="1">Ccmp1855</strain>
    </source>
</reference>
<dbReference type="RefSeq" id="YP_009029126.1">
    <property type="nucleotide sequence ID" value="NC_024082.1"/>
</dbReference>
<evidence type="ECO:0000313" key="1">
    <source>
        <dbReference type="EMBL" id="AGY78406.1"/>
    </source>
</evidence>
<geneLocation type="chloroplast" evidence="1"/>
<sequence length="102" mass="11915">MDELENQKDKKVVVVKIGDKTYTFNNPYKDGADELQYTLAEKLYNDYRKDNKDVSEIAEKNTLKKENVQKCKDHIFNNEHLLDQYEELGIHLGHKCGPKEVA</sequence>
<dbReference type="EMBL" id="KC509522">
    <property type="protein sequence ID" value="AGY78406.1"/>
    <property type="molecule type" value="Genomic_DNA"/>
</dbReference>
<keyword evidence="1" id="KW-0150">Chloroplast</keyword>